<reference evidence="1" key="2">
    <citation type="submission" date="2025-08" db="UniProtKB">
        <authorList>
            <consortium name="Ensembl"/>
        </authorList>
    </citation>
    <scope>IDENTIFICATION</scope>
</reference>
<dbReference type="Ensembl" id="ENSCINT00000036312.1">
    <property type="protein sequence ID" value="ENSCINP00000033449.1"/>
    <property type="gene ID" value="ENSCING00000022297.1"/>
</dbReference>
<reference evidence="2" key="1">
    <citation type="journal article" date="2002" name="Science">
        <title>The draft genome of Ciona intestinalis: insights into chordate and vertebrate origins.</title>
        <authorList>
            <person name="Dehal P."/>
            <person name="Satou Y."/>
            <person name="Campbell R.K."/>
            <person name="Chapman J."/>
            <person name="Degnan B."/>
            <person name="De Tomaso A."/>
            <person name="Davidson B."/>
            <person name="Di Gregorio A."/>
            <person name="Gelpke M."/>
            <person name="Goodstein D.M."/>
            <person name="Harafuji N."/>
            <person name="Hastings K.E."/>
            <person name="Ho I."/>
            <person name="Hotta K."/>
            <person name="Huang W."/>
            <person name="Kawashima T."/>
            <person name="Lemaire P."/>
            <person name="Martinez D."/>
            <person name="Meinertzhagen I.A."/>
            <person name="Necula S."/>
            <person name="Nonaka M."/>
            <person name="Putnam N."/>
            <person name="Rash S."/>
            <person name="Saiga H."/>
            <person name="Satake M."/>
            <person name="Terry A."/>
            <person name="Yamada L."/>
            <person name="Wang H.G."/>
            <person name="Awazu S."/>
            <person name="Azumi K."/>
            <person name="Boore J."/>
            <person name="Branno M."/>
            <person name="Chin-Bow S."/>
            <person name="DeSantis R."/>
            <person name="Doyle S."/>
            <person name="Francino P."/>
            <person name="Keys D.N."/>
            <person name="Haga S."/>
            <person name="Hayashi H."/>
            <person name="Hino K."/>
            <person name="Imai K.S."/>
            <person name="Inaba K."/>
            <person name="Kano S."/>
            <person name="Kobayashi K."/>
            <person name="Kobayashi M."/>
            <person name="Lee B.I."/>
            <person name="Makabe K.W."/>
            <person name="Manohar C."/>
            <person name="Matassi G."/>
            <person name="Medina M."/>
            <person name="Mochizuki Y."/>
            <person name="Mount S."/>
            <person name="Morishita T."/>
            <person name="Miura S."/>
            <person name="Nakayama A."/>
            <person name="Nishizaka S."/>
            <person name="Nomoto H."/>
            <person name="Ohta F."/>
            <person name="Oishi K."/>
            <person name="Rigoutsos I."/>
            <person name="Sano M."/>
            <person name="Sasaki A."/>
            <person name="Sasakura Y."/>
            <person name="Shoguchi E."/>
            <person name="Shin-i T."/>
            <person name="Spagnuolo A."/>
            <person name="Stainier D."/>
            <person name="Suzuki M.M."/>
            <person name="Tassy O."/>
            <person name="Takatori N."/>
            <person name="Tokuoka M."/>
            <person name="Yagi K."/>
            <person name="Yoshizaki F."/>
            <person name="Wada S."/>
            <person name="Zhang C."/>
            <person name="Hyatt P.D."/>
            <person name="Larimer F."/>
            <person name="Detter C."/>
            <person name="Doggett N."/>
            <person name="Glavina T."/>
            <person name="Hawkins T."/>
            <person name="Richardson P."/>
            <person name="Lucas S."/>
            <person name="Kohara Y."/>
            <person name="Levine M."/>
            <person name="Satoh N."/>
            <person name="Rokhsar D.S."/>
        </authorList>
    </citation>
    <scope>NUCLEOTIDE SEQUENCE [LARGE SCALE GENOMIC DNA]</scope>
</reference>
<accession>H2XUW5</accession>
<dbReference type="AlphaFoldDB" id="H2XUW5"/>
<organism evidence="1 2">
    <name type="scientific">Ciona intestinalis</name>
    <name type="common">Transparent sea squirt</name>
    <name type="synonym">Ascidia intestinalis</name>
    <dbReference type="NCBI Taxonomy" id="7719"/>
    <lineage>
        <taxon>Eukaryota</taxon>
        <taxon>Metazoa</taxon>
        <taxon>Chordata</taxon>
        <taxon>Tunicata</taxon>
        <taxon>Ascidiacea</taxon>
        <taxon>Phlebobranchia</taxon>
        <taxon>Cionidae</taxon>
        <taxon>Ciona</taxon>
    </lineage>
</organism>
<proteinExistence type="predicted"/>
<evidence type="ECO:0000313" key="2">
    <source>
        <dbReference type="Proteomes" id="UP000008144"/>
    </source>
</evidence>
<evidence type="ECO:0000313" key="1">
    <source>
        <dbReference type="Ensembl" id="ENSCINP00000033449.1"/>
    </source>
</evidence>
<protein>
    <submittedName>
        <fullName evidence="1">Uncharacterized protein</fullName>
    </submittedName>
</protein>
<dbReference type="HOGENOM" id="CLU_2687083_0_0_1"/>
<dbReference type="Proteomes" id="UP000008144">
    <property type="component" value="Unassembled WGS sequence"/>
</dbReference>
<dbReference type="InParanoid" id="H2XUW5"/>
<sequence length="74" mass="8566">MKFVCVMFNRTLISYMKFFGGLIIQINVKFSPAVCKFAHPCAVKHTFHRARFVPVLIFKSKDTKRVSLRQTASK</sequence>
<name>H2XUW5_CIOIN</name>
<keyword evidence="2" id="KW-1185">Reference proteome</keyword>
<reference evidence="1" key="3">
    <citation type="submission" date="2025-09" db="UniProtKB">
        <authorList>
            <consortium name="Ensembl"/>
        </authorList>
    </citation>
    <scope>IDENTIFICATION</scope>
</reference>